<dbReference type="InterPro" id="IPR036430">
    <property type="entry name" value="RNase_T2-like_sf"/>
</dbReference>
<dbReference type="GO" id="GO:0005576">
    <property type="term" value="C:extracellular region"/>
    <property type="evidence" value="ECO:0007669"/>
    <property type="project" value="TreeGrafter"/>
</dbReference>
<feature type="active site" evidence="9">
    <location>
        <position position="85"/>
    </location>
</feature>
<dbReference type="GO" id="GO:0016787">
    <property type="term" value="F:hydrolase activity"/>
    <property type="evidence" value="ECO:0007669"/>
    <property type="project" value="UniProtKB-KW"/>
</dbReference>
<gene>
    <name evidence="12" type="ORF">B9Z19DRAFT_1192971</name>
</gene>
<dbReference type="SUPFAM" id="SSF55895">
    <property type="entry name" value="Ribonuclease Rh-like"/>
    <property type="match status" value="1"/>
</dbReference>
<feature type="signal peptide" evidence="11">
    <location>
        <begin position="1"/>
        <end position="20"/>
    </location>
</feature>
<name>A0A2T6ZTZ2_TUBBO</name>
<feature type="chain" id="PRO_5015500039" description="ribonuclease T2" evidence="11">
    <location>
        <begin position="21"/>
        <end position="289"/>
    </location>
</feature>
<organism evidence="12 13">
    <name type="scientific">Tuber borchii</name>
    <name type="common">White truffle</name>
    <dbReference type="NCBI Taxonomy" id="42251"/>
    <lineage>
        <taxon>Eukaryota</taxon>
        <taxon>Fungi</taxon>
        <taxon>Dikarya</taxon>
        <taxon>Ascomycota</taxon>
        <taxon>Pezizomycotina</taxon>
        <taxon>Pezizomycetes</taxon>
        <taxon>Pezizales</taxon>
        <taxon>Tuberaceae</taxon>
        <taxon>Tuber</taxon>
    </lineage>
</organism>
<keyword evidence="7" id="KW-0325">Glycoprotein</keyword>
<dbReference type="PROSITE" id="PS00530">
    <property type="entry name" value="RNASE_T2_1"/>
    <property type="match status" value="1"/>
</dbReference>
<feature type="active site" evidence="9">
    <location>
        <position position="143"/>
    </location>
</feature>
<evidence type="ECO:0000256" key="9">
    <source>
        <dbReference type="PIRSR" id="PIRSR633697-1"/>
    </source>
</evidence>
<evidence type="ECO:0000256" key="4">
    <source>
        <dbReference type="ARBA" id="ARBA00022759"/>
    </source>
</evidence>
<accession>A0A2T6ZTZ2</accession>
<keyword evidence="11" id="KW-0732">Signal</keyword>
<dbReference type="FunFam" id="3.90.730.10:FF:000004">
    <property type="entry name" value="Ribonuclease T2-like"/>
    <property type="match status" value="1"/>
</dbReference>
<keyword evidence="8" id="KW-0456">Lyase</keyword>
<dbReference type="Proteomes" id="UP000244722">
    <property type="component" value="Unassembled WGS sequence"/>
</dbReference>
<dbReference type="PANTHER" id="PTHR11240:SF79">
    <property type="entry name" value="RIBONUCLEASE T2"/>
    <property type="match status" value="1"/>
</dbReference>
<dbReference type="EMBL" id="NESQ01000103">
    <property type="protein sequence ID" value="PUU78950.1"/>
    <property type="molecule type" value="Genomic_DNA"/>
</dbReference>
<keyword evidence="6" id="KW-1015">Disulfide bond</keyword>
<dbReference type="Pfam" id="PF00445">
    <property type="entry name" value="Ribonuclease_T2"/>
    <property type="match status" value="1"/>
</dbReference>
<dbReference type="InterPro" id="IPR033130">
    <property type="entry name" value="RNase_T2_His_AS_2"/>
</dbReference>
<evidence type="ECO:0000313" key="13">
    <source>
        <dbReference type="Proteomes" id="UP000244722"/>
    </source>
</evidence>
<dbReference type="CDD" id="cd01061">
    <property type="entry name" value="RNase_T2_euk"/>
    <property type="match status" value="1"/>
</dbReference>
<evidence type="ECO:0000256" key="8">
    <source>
        <dbReference type="ARBA" id="ARBA00023239"/>
    </source>
</evidence>
<dbReference type="PANTHER" id="PTHR11240">
    <property type="entry name" value="RIBONUCLEASE T2"/>
    <property type="match status" value="1"/>
</dbReference>
<keyword evidence="4" id="KW-0255">Endonuclease</keyword>
<dbReference type="InterPro" id="IPR001568">
    <property type="entry name" value="RNase_T2-like"/>
</dbReference>
<dbReference type="GO" id="GO:0033897">
    <property type="term" value="F:ribonuclease T2 activity"/>
    <property type="evidence" value="ECO:0007669"/>
    <property type="project" value="UniProtKB-EC"/>
</dbReference>
<dbReference type="InterPro" id="IPR018188">
    <property type="entry name" value="RNase_T2_His_AS_1"/>
</dbReference>
<proteinExistence type="inferred from homology"/>
<dbReference type="EC" id="4.6.1.19" evidence="2"/>
<comment type="similarity">
    <text evidence="1 10">Belongs to the RNase T2 family.</text>
</comment>
<keyword evidence="5" id="KW-0378">Hydrolase</keyword>
<dbReference type="Gene3D" id="3.90.730.10">
    <property type="entry name" value="Ribonuclease T2-like"/>
    <property type="match status" value="1"/>
</dbReference>
<dbReference type="PROSITE" id="PS00531">
    <property type="entry name" value="RNASE_T2_2"/>
    <property type="match status" value="1"/>
</dbReference>
<dbReference type="AlphaFoldDB" id="A0A2T6ZTZ2"/>
<dbReference type="GO" id="GO:0003723">
    <property type="term" value="F:RNA binding"/>
    <property type="evidence" value="ECO:0007669"/>
    <property type="project" value="InterPro"/>
</dbReference>
<keyword evidence="3" id="KW-0540">Nuclease</keyword>
<evidence type="ECO:0000256" key="11">
    <source>
        <dbReference type="SAM" id="SignalP"/>
    </source>
</evidence>
<dbReference type="OrthoDB" id="435754at2759"/>
<dbReference type="STRING" id="42251.A0A2T6ZTZ2"/>
<comment type="caution">
    <text evidence="12">The sequence shown here is derived from an EMBL/GenBank/DDBJ whole genome shotgun (WGS) entry which is preliminary data.</text>
</comment>
<feature type="active site" evidence="9">
    <location>
        <position position="147"/>
    </location>
</feature>
<sequence length="289" mass="31872">MPLSMRSIFCVLGSAQAALGFKYHAADFSSYAGTPAACSNTQISCHNTTAVPDICCFNYPGGQLLQTQFWDTSPSIGPVDSWTIHGLWPDNCDGTWEEYCDPSREYTDVRSSIQAAGETSLLTYMDRYWKDYQGNDESLWKHEWDKHGTCINTLRTECYSGYSSKEEMVDFFRITVDLFKTLDSYKTLAIAGITPSSTKTYTAAAIQSALTTAHGFPVTIGCKDGEFNEIWYHYNVKGSLQTGEFIPTPPDGTKSTCPTSGVKYLPKSGTITPAATTNCSLAPVETYYS</sequence>
<protein>
    <recommendedName>
        <fullName evidence="2">ribonuclease T2</fullName>
        <ecNumber evidence="2">4.6.1.19</ecNumber>
    </recommendedName>
</protein>
<evidence type="ECO:0000313" key="12">
    <source>
        <dbReference type="EMBL" id="PUU78950.1"/>
    </source>
</evidence>
<evidence type="ECO:0000256" key="5">
    <source>
        <dbReference type="ARBA" id="ARBA00022801"/>
    </source>
</evidence>
<evidence type="ECO:0000256" key="10">
    <source>
        <dbReference type="RuleBase" id="RU004328"/>
    </source>
</evidence>
<evidence type="ECO:0000256" key="6">
    <source>
        <dbReference type="ARBA" id="ARBA00023157"/>
    </source>
</evidence>
<evidence type="ECO:0000256" key="1">
    <source>
        <dbReference type="ARBA" id="ARBA00007469"/>
    </source>
</evidence>
<keyword evidence="13" id="KW-1185">Reference proteome</keyword>
<dbReference type="InterPro" id="IPR033697">
    <property type="entry name" value="Ribonuclease_T2_eukaryotic"/>
</dbReference>
<reference evidence="12 13" key="1">
    <citation type="submission" date="2017-04" db="EMBL/GenBank/DDBJ databases">
        <title>Draft genome sequence of Tuber borchii Vittad., a whitish edible truffle.</title>
        <authorList>
            <consortium name="DOE Joint Genome Institute"/>
            <person name="Murat C."/>
            <person name="Kuo A."/>
            <person name="Barry K.W."/>
            <person name="Clum A."/>
            <person name="Dockter R.B."/>
            <person name="Fauchery L."/>
            <person name="Iotti M."/>
            <person name="Kohler A."/>
            <person name="Labutti K."/>
            <person name="Lindquist E.A."/>
            <person name="Lipzen A."/>
            <person name="Ohm R.A."/>
            <person name="Wang M."/>
            <person name="Grigoriev I.V."/>
            <person name="Zambonelli A."/>
            <person name="Martin F.M."/>
        </authorList>
    </citation>
    <scope>NUCLEOTIDE SEQUENCE [LARGE SCALE GENOMIC DNA]</scope>
    <source>
        <strain evidence="12 13">Tbo3840</strain>
    </source>
</reference>
<evidence type="ECO:0000256" key="7">
    <source>
        <dbReference type="ARBA" id="ARBA00023180"/>
    </source>
</evidence>
<evidence type="ECO:0000256" key="3">
    <source>
        <dbReference type="ARBA" id="ARBA00022722"/>
    </source>
</evidence>
<dbReference type="GO" id="GO:0006401">
    <property type="term" value="P:RNA catabolic process"/>
    <property type="evidence" value="ECO:0007669"/>
    <property type="project" value="TreeGrafter"/>
</dbReference>
<evidence type="ECO:0000256" key="2">
    <source>
        <dbReference type="ARBA" id="ARBA00012571"/>
    </source>
</evidence>